<sequence length="180" mass="19524">MIAAGEPLAGEEMIAFMREQSDDTRRLLFDLNGSYHTPEEIVTLFSQITNSKIDNSFRLFPPFYTDFGKNIHVGKNVFINSCCQFQDQGGIFIGDGALIGHSVVMATLNHGFAPNDRQNLYHAPIHIGKGAWIGAHATILPNVTIGDNAIIGAGSVVTKDVPDNAIVAGNPARFIRNINS</sequence>
<name>K0WTM7_9BACT</name>
<evidence type="ECO:0000313" key="6">
    <source>
        <dbReference type="Proteomes" id="UP000006044"/>
    </source>
</evidence>
<accession>K0WTM7</accession>
<dbReference type="PANTHER" id="PTHR23416">
    <property type="entry name" value="SIALIC ACID SYNTHASE-RELATED"/>
    <property type="match status" value="1"/>
</dbReference>
<dbReference type="GO" id="GO:0008374">
    <property type="term" value="F:O-acyltransferase activity"/>
    <property type="evidence" value="ECO:0007669"/>
    <property type="project" value="TreeGrafter"/>
</dbReference>
<dbReference type="InterPro" id="IPR001451">
    <property type="entry name" value="Hexapep"/>
</dbReference>
<evidence type="ECO:0000313" key="5">
    <source>
        <dbReference type="EMBL" id="EJZ62758.1"/>
    </source>
</evidence>
<dbReference type="SUPFAM" id="SSF51161">
    <property type="entry name" value="Trimeric LpxA-like enzymes"/>
    <property type="match status" value="1"/>
</dbReference>
<keyword evidence="6" id="KW-1185">Reference proteome</keyword>
<dbReference type="AlphaFoldDB" id="K0WTM7"/>
<evidence type="ECO:0008006" key="7">
    <source>
        <dbReference type="Google" id="ProtNLM"/>
    </source>
</evidence>
<dbReference type="InterPro" id="IPR018357">
    <property type="entry name" value="Hexapep_transf_CS"/>
</dbReference>
<dbReference type="Proteomes" id="UP000006044">
    <property type="component" value="Unassembled WGS sequence"/>
</dbReference>
<evidence type="ECO:0000256" key="3">
    <source>
        <dbReference type="ARBA" id="ARBA00022737"/>
    </source>
</evidence>
<dbReference type="STRING" id="742726.HMPREF9448_02109"/>
<dbReference type="PANTHER" id="PTHR23416:SF23">
    <property type="entry name" value="ACETYLTRANSFERASE C18B11.09C-RELATED"/>
    <property type="match status" value="1"/>
</dbReference>
<protein>
    <recommendedName>
        <fullName evidence="7">Maltose/galactoside acetyltransferase domain-containing protein</fullName>
    </recommendedName>
</protein>
<evidence type="ECO:0000256" key="1">
    <source>
        <dbReference type="ARBA" id="ARBA00007274"/>
    </source>
</evidence>
<dbReference type="InterPro" id="IPR011004">
    <property type="entry name" value="Trimer_LpxA-like_sf"/>
</dbReference>
<comment type="caution">
    <text evidence="5">The sequence shown here is derived from an EMBL/GenBank/DDBJ whole genome shotgun (WGS) entry which is preliminary data.</text>
</comment>
<comment type="similarity">
    <text evidence="1">Belongs to the transferase hexapeptide repeat family.</text>
</comment>
<proteinExistence type="inferred from homology"/>
<keyword evidence="2" id="KW-0808">Transferase</keyword>
<dbReference type="EMBL" id="ADLE01000015">
    <property type="protein sequence ID" value="EJZ62758.1"/>
    <property type="molecule type" value="Genomic_DNA"/>
</dbReference>
<dbReference type="eggNOG" id="COG0110">
    <property type="taxonomic scope" value="Bacteria"/>
</dbReference>
<organism evidence="5 6">
    <name type="scientific">Barnesiella intestinihominis YIT 11860</name>
    <dbReference type="NCBI Taxonomy" id="742726"/>
    <lineage>
        <taxon>Bacteria</taxon>
        <taxon>Pseudomonadati</taxon>
        <taxon>Bacteroidota</taxon>
        <taxon>Bacteroidia</taxon>
        <taxon>Bacteroidales</taxon>
        <taxon>Barnesiellaceae</taxon>
        <taxon>Barnesiella</taxon>
    </lineage>
</organism>
<dbReference type="Pfam" id="PF00132">
    <property type="entry name" value="Hexapep"/>
    <property type="match status" value="1"/>
</dbReference>
<reference evidence="5 6" key="1">
    <citation type="submission" date="2012-08" db="EMBL/GenBank/DDBJ databases">
        <title>The Genome Sequence of Barnesiella intestinihominis YIT 11860.</title>
        <authorList>
            <consortium name="The Broad Institute Genome Sequencing Platform"/>
            <person name="Earl A."/>
            <person name="Ward D."/>
            <person name="Feldgarden M."/>
            <person name="Gevers D."/>
            <person name="Morotomi M."/>
            <person name="Walker B."/>
            <person name="Young S.K."/>
            <person name="Zeng Q."/>
            <person name="Gargeya S."/>
            <person name="Fitzgerald M."/>
            <person name="Haas B."/>
            <person name="Abouelleil A."/>
            <person name="Alvarado L."/>
            <person name="Arachchi H.M."/>
            <person name="Berlin A.M."/>
            <person name="Chapman S.B."/>
            <person name="Goldberg J."/>
            <person name="Griggs A."/>
            <person name="Gujja S."/>
            <person name="Hansen M."/>
            <person name="Howarth C."/>
            <person name="Imamovic A."/>
            <person name="Larimer J."/>
            <person name="McCowen C."/>
            <person name="Montmayeur A."/>
            <person name="Murphy C."/>
            <person name="Neiman D."/>
            <person name="Pearson M."/>
            <person name="Priest M."/>
            <person name="Roberts A."/>
            <person name="Saif S."/>
            <person name="Shea T."/>
            <person name="Sisk P."/>
            <person name="Sykes S."/>
            <person name="Wortman J."/>
            <person name="Nusbaum C."/>
            <person name="Birren B."/>
        </authorList>
    </citation>
    <scope>NUCLEOTIDE SEQUENCE [LARGE SCALE GENOMIC DNA]</scope>
    <source>
        <strain evidence="5 6">YIT 11860</strain>
    </source>
</reference>
<dbReference type="PROSITE" id="PS00101">
    <property type="entry name" value="HEXAPEP_TRANSFERASES"/>
    <property type="match status" value="1"/>
</dbReference>
<keyword evidence="4" id="KW-0012">Acyltransferase</keyword>
<dbReference type="InterPro" id="IPR051159">
    <property type="entry name" value="Hexapeptide_acetyltransf"/>
</dbReference>
<evidence type="ECO:0000256" key="2">
    <source>
        <dbReference type="ARBA" id="ARBA00022679"/>
    </source>
</evidence>
<gene>
    <name evidence="5" type="ORF">HMPREF9448_02109</name>
</gene>
<dbReference type="HOGENOM" id="CLU_051638_3_4_10"/>
<keyword evidence="3" id="KW-0677">Repeat</keyword>
<dbReference type="PATRIC" id="fig|742726.3.peg.2202"/>
<evidence type="ECO:0000256" key="4">
    <source>
        <dbReference type="ARBA" id="ARBA00023315"/>
    </source>
</evidence>
<dbReference type="Gene3D" id="2.160.10.10">
    <property type="entry name" value="Hexapeptide repeat proteins"/>
    <property type="match status" value="1"/>
</dbReference>